<dbReference type="SUPFAM" id="SSF52540">
    <property type="entry name" value="P-loop containing nucleoside triphosphate hydrolases"/>
    <property type="match status" value="1"/>
</dbReference>
<dbReference type="Proteomes" id="UP000000775">
    <property type="component" value="Chromosome"/>
</dbReference>
<protein>
    <recommendedName>
        <fullName evidence="1">Dynamin N-terminal domain-containing protein</fullName>
    </recommendedName>
</protein>
<evidence type="ECO:0000259" key="1">
    <source>
        <dbReference type="Pfam" id="PF00350"/>
    </source>
</evidence>
<dbReference type="InterPro" id="IPR045063">
    <property type="entry name" value="Dynamin_N"/>
</dbReference>
<evidence type="ECO:0000313" key="3">
    <source>
        <dbReference type="Proteomes" id="UP000000775"/>
    </source>
</evidence>
<dbReference type="EMBL" id="AM260522">
    <property type="protein sequence ID" value="CAJ99809.1"/>
    <property type="molecule type" value="Genomic_DNA"/>
</dbReference>
<accession>Q17X17</accession>
<organism evidence="2 3">
    <name type="scientific">Helicobacter acinonychis (strain Sheeba)</name>
    <dbReference type="NCBI Taxonomy" id="382638"/>
    <lineage>
        <taxon>Bacteria</taxon>
        <taxon>Pseudomonadati</taxon>
        <taxon>Campylobacterota</taxon>
        <taxon>Epsilonproteobacteria</taxon>
        <taxon>Campylobacterales</taxon>
        <taxon>Helicobacteraceae</taxon>
        <taxon>Helicobacter</taxon>
    </lineage>
</organism>
<dbReference type="STRING" id="382638.Hac_1045"/>
<dbReference type="Gene3D" id="3.40.50.300">
    <property type="entry name" value="P-loop containing nucleotide triphosphate hydrolases"/>
    <property type="match status" value="1"/>
</dbReference>
<sequence>MHQFVGANGRYMPYTKAVQIFSNNPNLKNLEVIDTLGMNDPIVLREERTKALLKDCDVVFVVSPSSQFLSESDMDLFDRVSNKEGIQEIYFVASCGKLDR</sequence>
<dbReference type="InterPro" id="IPR027417">
    <property type="entry name" value="P-loop_NTPase"/>
</dbReference>
<dbReference type="eggNOG" id="COG0699">
    <property type="taxonomic scope" value="Bacteria"/>
</dbReference>
<feature type="domain" description="Dynamin N-terminal" evidence="1">
    <location>
        <begin position="22"/>
        <end position="86"/>
    </location>
</feature>
<dbReference type="KEGG" id="hac:Hac_1045"/>
<proteinExistence type="predicted"/>
<gene>
    <name evidence="2" type="primary">fragment 3</name>
    <name evidence="2" type="ordered locus">Hac_1045</name>
</gene>
<name>Q17X17_HELAH</name>
<keyword evidence="3" id="KW-1185">Reference proteome</keyword>
<dbReference type="AlphaFoldDB" id="Q17X17"/>
<evidence type="ECO:0000313" key="2">
    <source>
        <dbReference type="EMBL" id="CAJ99809.1"/>
    </source>
</evidence>
<dbReference type="Pfam" id="PF00350">
    <property type="entry name" value="Dynamin_N"/>
    <property type="match status" value="1"/>
</dbReference>
<reference evidence="2 3" key="1">
    <citation type="journal article" date="2006" name="PLoS Genet.">
        <title>Who ate whom? Adaptive Helicobacter genomic changes that accompanied a host jump from early humans to large felines.</title>
        <authorList>
            <person name="Eppinger M."/>
            <person name="Baar C."/>
            <person name="Linz B."/>
            <person name="Raddatz G."/>
            <person name="Lanz C."/>
            <person name="Keller H."/>
            <person name="Morelli G."/>
            <person name="Gressmann H."/>
            <person name="Achtman M."/>
            <person name="Schuster S.C."/>
        </authorList>
    </citation>
    <scope>NUCLEOTIDE SEQUENCE [LARGE SCALE GENOMIC DNA]</scope>
    <source>
        <strain evidence="2 3">Sheeba</strain>
    </source>
</reference>
<dbReference type="HOGENOM" id="CLU_2301933_0_0_7"/>